<evidence type="ECO:0000313" key="2">
    <source>
        <dbReference type="EMBL" id="PWN24569.1"/>
    </source>
</evidence>
<dbReference type="AlphaFoldDB" id="A0A316UH40"/>
<feature type="region of interest" description="Disordered" evidence="1">
    <location>
        <begin position="14"/>
        <end position="37"/>
    </location>
</feature>
<name>A0A316UH40_9BASI</name>
<organism evidence="2 3">
    <name type="scientific">Jaminaea rosea</name>
    <dbReference type="NCBI Taxonomy" id="1569628"/>
    <lineage>
        <taxon>Eukaryota</taxon>
        <taxon>Fungi</taxon>
        <taxon>Dikarya</taxon>
        <taxon>Basidiomycota</taxon>
        <taxon>Ustilaginomycotina</taxon>
        <taxon>Exobasidiomycetes</taxon>
        <taxon>Microstromatales</taxon>
        <taxon>Microstromatales incertae sedis</taxon>
        <taxon>Jaminaea</taxon>
    </lineage>
</organism>
<gene>
    <name evidence="2" type="ORF">BDZ90DRAFT_100274</name>
</gene>
<dbReference type="EMBL" id="KZ819680">
    <property type="protein sequence ID" value="PWN24569.1"/>
    <property type="molecule type" value="Genomic_DNA"/>
</dbReference>
<dbReference type="Proteomes" id="UP000245884">
    <property type="component" value="Unassembled WGS sequence"/>
</dbReference>
<keyword evidence="3" id="KW-1185">Reference proteome</keyword>
<proteinExistence type="predicted"/>
<dbReference type="Pfam" id="PF09814">
    <property type="entry name" value="HECT_2"/>
    <property type="match status" value="1"/>
</dbReference>
<protein>
    <submittedName>
        <fullName evidence="2">Uncharacterized protein</fullName>
    </submittedName>
</protein>
<dbReference type="GeneID" id="37024969"/>
<evidence type="ECO:0000256" key="1">
    <source>
        <dbReference type="SAM" id="MobiDB-lite"/>
    </source>
</evidence>
<reference evidence="2 3" key="1">
    <citation type="journal article" date="2018" name="Mol. Biol. Evol.">
        <title>Broad Genomic Sampling Reveals a Smut Pathogenic Ancestry of the Fungal Clade Ustilaginomycotina.</title>
        <authorList>
            <person name="Kijpornyongpan T."/>
            <person name="Mondo S.J."/>
            <person name="Barry K."/>
            <person name="Sandor L."/>
            <person name="Lee J."/>
            <person name="Lipzen A."/>
            <person name="Pangilinan J."/>
            <person name="LaButti K."/>
            <person name="Hainaut M."/>
            <person name="Henrissat B."/>
            <person name="Grigoriev I.V."/>
            <person name="Spatafora J.W."/>
            <person name="Aime M.C."/>
        </authorList>
    </citation>
    <scope>NUCLEOTIDE SEQUENCE [LARGE SCALE GENOMIC DNA]</scope>
    <source>
        <strain evidence="2 3">MCA 5214</strain>
    </source>
</reference>
<accession>A0A316UH40</accession>
<dbReference type="InterPro" id="IPR019193">
    <property type="entry name" value="UBQ-conj_enz_E2-bd_prot"/>
</dbReference>
<evidence type="ECO:0000313" key="3">
    <source>
        <dbReference type="Proteomes" id="UP000245884"/>
    </source>
</evidence>
<sequence length="179" mass="19885">MLERMADANAVRHFVLTEEAGPGEGEEHDEDDAAGRAAERERQHAILWFFQPRLGLSMDLQREECEEVARRLIVRPPGQEGYSKPFGGAEELVMEACKILYRPLNSSAPDTTSSSSFSSPNHFETLVLPHSLCLRLMAFLEVSTQVFLPEERRSFGAGAGQWRVGWLPRSGGAEGGRGR</sequence>
<dbReference type="RefSeq" id="XP_025359181.1">
    <property type="nucleotide sequence ID" value="XM_025503146.1"/>
</dbReference>